<feature type="compositionally biased region" description="Low complexity" evidence="2">
    <location>
        <begin position="58"/>
        <end position="69"/>
    </location>
</feature>
<evidence type="ECO:0000256" key="2">
    <source>
        <dbReference type="SAM" id="MobiDB-lite"/>
    </source>
</evidence>
<feature type="compositionally biased region" description="Polar residues" evidence="2">
    <location>
        <begin position="1"/>
        <end position="15"/>
    </location>
</feature>
<dbReference type="PANTHER" id="PTHR31495">
    <property type="entry name" value="PEROXYGENASE 3-RELATED"/>
    <property type="match status" value="1"/>
</dbReference>
<sequence length="317" mass="34858">MQGATTAAGNKQQARSGDRGAAKTATDGKKGDADVAKGDPAAGAKQAAGDAGKGGAAATGNNKQAAGGAMHHHGFSSAVEAKDSQTIVALQAPVTVTRPVRGDLEEHVPKPYLARALAAPDIYHPEGTPEDEHRHHHMSVLQQHVAFFDRDDNGIIYPWETYSGCRALGFNMVLSFLIAVVVNGTMSYATLPGWLPSPLFPIYVHNIHKSKHGSDFGTYDNEGRFMPVNFENMFSKYARTSPDRLTYRELWSMTEGFRDALDLYGWVAAKLEWTILYVLARDDEGYLAREAMRRLYDGSLFEYVERQRMQHAHAKMS</sequence>
<dbReference type="GO" id="GO:0004497">
    <property type="term" value="F:monooxygenase activity"/>
    <property type="evidence" value="ECO:0007669"/>
    <property type="project" value="TreeGrafter"/>
</dbReference>
<dbReference type="Pfam" id="PF05042">
    <property type="entry name" value="Caleosin"/>
    <property type="match status" value="1"/>
</dbReference>
<dbReference type="EMBL" id="FJ860029">
    <property type="protein sequence ID" value="ACP27620.1"/>
    <property type="molecule type" value="mRNA"/>
</dbReference>
<feature type="compositionally biased region" description="Low complexity" evidence="2">
    <location>
        <begin position="38"/>
        <end position="50"/>
    </location>
</feature>
<accession>C3VER2</accession>
<feature type="compositionally biased region" description="Basic and acidic residues" evidence="2">
    <location>
        <begin position="16"/>
        <end position="37"/>
    </location>
</feature>
<protein>
    <submittedName>
        <fullName evidence="3">Caleosin</fullName>
    </submittedName>
</protein>
<evidence type="ECO:0000313" key="3">
    <source>
        <dbReference type="EMBL" id="ACP27620.1"/>
    </source>
</evidence>
<organism evidence="3">
    <name type="scientific">Coix lacryma-jobi</name>
    <name type="common">Job's tears</name>
    <dbReference type="NCBI Taxonomy" id="4505"/>
    <lineage>
        <taxon>Eukaryota</taxon>
        <taxon>Viridiplantae</taxon>
        <taxon>Streptophyta</taxon>
        <taxon>Embryophyta</taxon>
        <taxon>Tracheophyta</taxon>
        <taxon>Spermatophyta</taxon>
        <taxon>Magnoliopsida</taxon>
        <taxon>Liliopsida</taxon>
        <taxon>Poales</taxon>
        <taxon>Poaceae</taxon>
        <taxon>PACMAD clade</taxon>
        <taxon>Panicoideae</taxon>
        <taxon>Andropogonodae</taxon>
        <taxon>Andropogoneae</taxon>
        <taxon>Rottboelliinae</taxon>
        <taxon>Coix</taxon>
    </lineage>
</organism>
<dbReference type="AlphaFoldDB" id="C3VER2"/>
<feature type="region of interest" description="Disordered" evidence="2">
    <location>
        <begin position="1"/>
        <end position="71"/>
    </location>
</feature>
<proteinExistence type="evidence at transcript level"/>
<dbReference type="InterPro" id="IPR007736">
    <property type="entry name" value="Caleosin-related"/>
</dbReference>
<comment type="similarity">
    <text evidence="1">Belongs to the caleosin family.</text>
</comment>
<reference evidence="3" key="2">
    <citation type="journal article" date="2010" name="Biosci. Biotechnol. Biochem.">
        <title>Characterization of oil bodies in adlay (Coix lachryma-jobi L).</title>
        <authorList>
            <person name="Lu H.C."/>
            <person name="Jiang P.L."/>
            <person name="Hsu L.R."/>
            <person name="Chyan C.L."/>
            <person name="Tzen J.T."/>
        </authorList>
    </citation>
    <scope>NUCLEOTIDE SEQUENCE</scope>
    <source>
        <tissue evidence="3">Seed</tissue>
    </source>
</reference>
<evidence type="ECO:0000256" key="1">
    <source>
        <dbReference type="ARBA" id="ARBA00006765"/>
    </source>
</evidence>
<name>C3VER2_COILA</name>
<dbReference type="GO" id="GO:0005509">
    <property type="term" value="F:calcium ion binding"/>
    <property type="evidence" value="ECO:0007669"/>
    <property type="project" value="TreeGrafter"/>
</dbReference>
<dbReference type="PANTHER" id="PTHR31495:SF50">
    <property type="entry name" value="PEROXYGENASE 1"/>
    <property type="match status" value="1"/>
</dbReference>
<reference evidence="3" key="1">
    <citation type="submission" date="2009-03" db="EMBL/GenBank/DDBJ databases">
        <title>Characterization of seed oil bodies in adlay (Coix lachryma-jobi L. var. Ma-Yuen Stapf.).</title>
        <authorList>
            <person name="Hsu L.R.C."/>
            <person name="Tzen J.T.C."/>
        </authorList>
    </citation>
    <scope>NUCLEOTIDE SEQUENCE</scope>
    <source>
        <tissue evidence="3">Seed</tissue>
    </source>
</reference>